<evidence type="ECO:0000313" key="2">
    <source>
        <dbReference type="EMBL" id="STZ68239.1"/>
    </source>
</evidence>
<proteinExistence type="predicted"/>
<evidence type="ECO:0000256" key="1">
    <source>
        <dbReference type="SAM" id="Phobius"/>
    </source>
</evidence>
<keyword evidence="1" id="KW-0812">Transmembrane</keyword>
<name>A0A378TYY2_NEIEL</name>
<dbReference type="EMBL" id="UGQW01000002">
    <property type="protein sequence ID" value="STZ68239.1"/>
    <property type="molecule type" value="Genomic_DNA"/>
</dbReference>
<reference evidence="2 3" key="1">
    <citation type="submission" date="2018-06" db="EMBL/GenBank/DDBJ databases">
        <authorList>
            <consortium name="Pathogen Informatics"/>
            <person name="Doyle S."/>
        </authorList>
    </citation>
    <scope>NUCLEOTIDE SEQUENCE [LARGE SCALE GENOMIC DNA]</scope>
    <source>
        <strain evidence="2 3">NCTC10660</strain>
    </source>
</reference>
<keyword evidence="1" id="KW-0472">Membrane</keyword>
<organism evidence="2 3">
    <name type="scientific">Neisseria elongata</name>
    <dbReference type="NCBI Taxonomy" id="495"/>
    <lineage>
        <taxon>Bacteria</taxon>
        <taxon>Pseudomonadati</taxon>
        <taxon>Pseudomonadota</taxon>
        <taxon>Betaproteobacteria</taxon>
        <taxon>Neisseriales</taxon>
        <taxon>Neisseriaceae</taxon>
        <taxon>Neisseria</taxon>
    </lineage>
</organism>
<evidence type="ECO:0000313" key="3">
    <source>
        <dbReference type="Proteomes" id="UP000254927"/>
    </source>
</evidence>
<sequence>MKLPAPAIWLFTLLGGFALAVTVLGQWFGLRDVYADGRPLGIVERYENTVLRREQFYDEENDSATVSVSLRLPEKAVVQTPSCRADDVSCLADVEPPEWKVLPCTGYYDTPLCRYNAERPSEEILPLRYAELYRVTNHESVLTKIAYDDNGSETVLQFAEWQAYAEWSVKRGILILKRMVGILVLVGVCWVILSILLLKPQRSTST</sequence>
<accession>A0A378TYY2</accession>
<feature type="transmembrane region" description="Helical" evidence="1">
    <location>
        <begin position="180"/>
        <end position="198"/>
    </location>
</feature>
<keyword evidence="1" id="KW-1133">Transmembrane helix</keyword>
<dbReference type="GeneID" id="93352733"/>
<protein>
    <submittedName>
        <fullName evidence="2">Uncharacterized protein</fullName>
    </submittedName>
</protein>
<gene>
    <name evidence="2" type="ORF">NCTC10660_01745</name>
</gene>
<feature type="transmembrane region" description="Helical" evidence="1">
    <location>
        <begin position="6"/>
        <end position="30"/>
    </location>
</feature>
<dbReference type="RefSeq" id="WP_074898271.1">
    <property type="nucleotide sequence ID" value="NZ_CP031252.1"/>
</dbReference>
<dbReference type="Proteomes" id="UP000254927">
    <property type="component" value="Unassembled WGS sequence"/>
</dbReference>
<dbReference type="AlphaFoldDB" id="A0A378TYY2"/>